<dbReference type="EMBL" id="FXUA01000006">
    <property type="protein sequence ID" value="SMP29997.1"/>
    <property type="molecule type" value="Genomic_DNA"/>
</dbReference>
<evidence type="ECO:0000313" key="2">
    <source>
        <dbReference type="Proteomes" id="UP001157915"/>
    </source>
</evidence>
<reference evidence="1 2" key="1">
    <citation type="submission" date="2017-05" db="EMBL/GenBank/DDBJ databases">
        <authorList>
            <person name="Varghese N."/>
            <person name="Submissions S."/>
        </authorList>
    </citation>
    <scope>NUCLEOTIDE SEQUENCE [LARGE SCALE GENOMIC DNA]</scope>
    <source>
        <strain evidence="1 2">DSM 15360</strain>
    </source>
</reference>
<proteinExistence type="predicted"/>
<dbReference type="Proteomes" id="UP001157915">
    <property type="component" value="Unassembled WGS sequence"/>
</dbReference>
<gene>
    <name evidence="1" type="ORF">SAMN06265367_106232</name>
</gene>
<protein>
    <submittedName>
        <fullName evidence="1">Uncharacterized protein</fullName>
    </submittedName>
</protein>
<organism evidence="1 2">
    <name type="scientific">Algoriphagus winogradskyi</name>
    <dbReference type="NCBI Taxonomy" id="237017"/>
    <lineage>
        <taxon>Bacteria</taxon>
        <taxon>Pseudomonadati</taxon>
        <taxon>Bacteroidota</taxon>
        <taxon>Cytophagia</taxon>
        <taxon>Cytophagales</taxon>
        <taxon>Cyclobacteriaceae</taxon>
        <taxon>Algoriphagus</taxon>
    </lineage>
</organism>
<name>A0ABY1PCH6_9BACT</name>
<sequence length="42" mass="4587">MSLAYATLDTELGSVDRTEVQTYKMSGTYGTLVFIDALVARV</sequence>
<keyword evidence="2" id="KW-1185">Reference proteome</keyword>
<comment type="caution">
    <text evidence="1">The sequence shown here is derived from an EMBL/GenBank/DDBJ whole genome shotgun (WGS) entry which is preliminary data.</text>
</comment>
<accession>A0ABY1PCH6</accession>
<evidence type="ECO:0000313" key="1">
    <source>
        <dbReference type="EMBL" id="SMP29997.1"/>
    </source>
</evidence>